<gene>
    <name evidence="1" type="ORF">QGN17_05110</name>
</gene>
<protein>
    <recommendedName>
        <fullName evidence="3">Sensor histidine kinase</fullName>
    </recommendedName>
</protein>
<proteinExistence type="predicted"/>
<evidence type="ECO:0000313" key="2">
    <source>
        <dbReference type="Proteomes" id="UP001160625"/>
    </source>
</evidence>
<comment type="caution">
    <text evidence="1">The sequence shown here is derived from an EMBL/GenBank/DDBJ whole genome shotgun (WGS) entry which is preliminary data.</text>
</comment>
<name>A0ABT6MYG9_9SPHN</name>
<keyword evidence="2" id="KW-1185">Reference proteome</keyword>
<dbReference type="Proteomes" id="UP001160625">
    <property type="component" value="Unassembled WGS sequence"/>
</dbReference>
<dbReference type="RefSeq" id="WP_281043420.1">
    <property type="nucleotide sequence ID" value="NZ_JARYGZ010000001.1"/>
</dbReference>
<evidence type="ECO:0000313" key="1">
    <source>
        <dbReference type="EMBL" id="MDH7638101.1"/>
    </source>
</evidence>
<sequence length="384" mass="42149">MIRIGENGSISACESYLAQIAQDPAPLLLAERLSYAAFGGSAALAQVMCTWARRSPDAELFPQFDAHRTFHDLAMRPHGLTAILMARAITGPHREDWRRAAYEAAARVSFAMDQSRFVETTKGNAVALLCADHSSLGYLTPFYAQGPQGAVLRTEVEFQQLASDVLRASVNQARADEVARYAGDVGVMMRELIDNTHRYARRDARGNQYRKSIRGLHAQTHQVEPGDIPTLTGDYAPLAGYLQGITGRFRSKHTQVLEISIFDSGPGLAARALGTELQAETPIGDEQRLVQSRFHDPKLRYGRDGAGKGLRRTVRRLKSDGGFLRLRTGRTSFYKDFHTASDAPLEPADLQLLDAASATHVATEMAKAEGTLLTLLIPLFGGRR</sequence>
<reference evidence="1" key="1">
    <citation type="submission" date="2023-04" db="EMBL/GenBank/DDBJ databases">
        <title>Sphingomonas sp. MAHUQ-71 isolated from rice field.</title>
        <authorList>
            <person name="Huq M.A."/>
        </authorList>
    </citation>
    <scope>NUCLEOTIDE SEQUENCE</scope>
    <source>
        <strain evidence="1">MAHUQ-71</strain>
    </source>
</reference>
<accession>A0ABT6MYG9</accession>
<organism evidence="1 2">
    <name type="scientific">Sphingomonas oryzagri</name>
    <dbReference type="NCBI Taxonomy" id="3042314"/>
    <lineage>
        <taxon>Bacteria</taxon>
        <taxon>Pseudomonadati</taxon>
        <taxon>Pseudomonadota</taxon>
        <taxon>Alphaproteobacteria</taxon>
        <taxon>Sphingomonadales</taxon>
        <taxon>Sphingomonadaceae</taxon>
        <taxon>Sphingomonas</taxon>
    </lineage>
</organism>
<evidence type="ECO:0008006" key="3">
    <source>
        <dbReference type="Google" id="ProtNLM"/>
    </source>
</evidence>
<dbReference type="EMBL" id="JARYGZ010000001">
    <property type="protein sequence ID" value="MDH7638101.1"/>
    <property type="molecule type" value="Genomic_DNA"/>
</dbReference>